<dbReference type="Proteomes" id="UP001595616">
    <property type="component" value="Unassembled WGS sequence"/>
</dbReference>
<accession>A0ABV7Z262</accession>
<proteinExistence type="predicted"/>
<evidence type="ECO:0000313" key="2">
    <source>
        <dbReference type="EMBL" id="MFC3813241.1"/>
    </source>
</evidence>
<evidence type="ECO:0000313" key="3">
    <source>
        <dbReference type="Proteomes" id="UP001595616"/>
    </source>
</evidence>
<keyword evidence="1" id="KW-0812">Transmembrane</keyword>
<dbReference type="EMBL" id="JBHRYQ010000001">
    <property type="protein sequence ID" value="MFC3813241.1"/>
    <property type="molecule type" value="Genomic_DNA"/>
</dbReference>
<name>A0ABV7Z262_9BACT</name>
<feature type="transmembrane region" description="Helical" evidence="1">
    <location>
        <begin position="12"/>
        <end position="31"/>
    </location>
</feature>
<keyword evidence="1" id="KW-0472">Membrane</keyword>
<feature type="transmembrane region" description="Helical" evidence="1">
    <location>
        <begin position="38"/>
        <end position="56"/>
    </location>
</feature>
<protein>
    <recommendedName>
        <fullName evidence="4">DUF2231 domain-containing protein</fullName>
    </recommendedName>
</protein>
<evidence type="ECO:0008006" key="4">
    <source>
        <dbReference type="Google" id="ProtNLM"/>
    </source>
</evidence>
<dbReference type="RefSeq" id="WP_379840145.1">
    <property type="nucleotide sequence ID" value="NZ_JBHRYQ010000001.1"/>
</dbReference>
<feature type="transmembrane region" description="Helical" evidence="1">
    <location>
        <begin position="110"/>
        <end position="132"/>
    </location>
</feature>
<feature type="transmembrane region" description="Helical" evidence="1">
    <location>
        <begin position="86"/>
        <end position="103"/>
    </location>
</feature>
<comment type="caution">
    <text evidence="2">The sequence shown here is derived from an EMBL/GenBank/DDBJ whole genome shotgun (WGS) entry which is preliminary data.</text>
</comment>
<keyword evidence="3" id="KW-1185">Reference proteome</keyword>
<keyword evidence="1" id="KW-1133">Transmembrane helix</keyword>
<sequence>MNNAHFHLIVNHLPIVGILIGLLVLISGLLLNKSDIKLTAFGIFIFSAFASALAFFSGEGADEAIENISGISETLIHRHEELAEKFFIVTIILGLISLIALIAEVKSIKIAKFLVTLILIIAITNVVLAKYAGTSGGEIRHSEIRKSTNCISINNK</sequence>
<gene>
    <name evidence="2" type="ORF">ACFOOI_21425</name>
</gene>
<reference evidence="3" key="1">
    <citation type="journal article" date="2019" name="Int. J. Syst. Evol. Microbiol.">
        <title>The Global Catalogue of Microorganisms (GCM) 10K type strain sequencing project: providing services to taxonomists for standard genome sequencing and annotation.</title>
        <authorList>
            <consortium name="The Broad Institute Genomics Platform"/>
            <consortium name="The Broad Institute Genome Sequencing Center for Infectious Disease"/>
            <person name="Wu L."/>
            <person name="Ma J."/>
        </authorList>
    </citation>
    <scope>NUCLEOTIDE SEQUENCE [LARGE SCALE GENOMIC DNA]</scope>
    <source>
        <strain evidence="3">CECT 7956</strain>
    </source>
</reference>
<evidence type="ECO:0000256" key="1">
    <source>
        <dbReference type="SAM" id="Phobius"/>
    </source>
</evidence>
<organism evidence="2 3">
    <name type="scientific">Lacihabitans lacunae</name>
    <dbReference type="NCBI Taxonomy" id="1028214"/>
    <lineage>
        <taxon>Bacteria</taxon>
        <taxon>Pseudomonadati</taxon>
        <taxon>Bacteroidota</taxon>
        <taxon>Cytophagia</taxon>
        <taxon>Cytophagales</taxon>
        <taxon>Leadbetterellaceae</taxon>
        <taxon>Lacihabitans</taxon>
    </lineage>
</organism>